<sequence>MTSADPFFSFLCFCSDKKMTPTHNPTCPFISADKSPSFPTKNFQIPSAYHLLRPSIHQMVSSSSSSSSSYSSPDTNPIMGILGLGFWVQGFRCFPWMAVNFFLKDGLNVDPSTLQLLQNSANLPMVGKPFYGVVSDSVYISGQHRIPYIVFGAFLQAVSWLAIAILPPSTLSIFCISIFLLLSNLGASIAEVANDAIVAEIGKQPTTSSKRSQSSSSGELQSFVWIASSAGGVLGNLLGGIAITRYSPQVMFFFFGLILALQFFITIAVPESSLNLPKSSSNVGIMKQLSQLSVALKKPEVAYSIAWFAASYAVIPALTGTMFFYQTQYLKIDSSLLGISKVFGQAAMLLWSIIYNQHLKTVPARKLIGSIQATMAVFMVSDVLFVKGFYRNMGVPDTLYVIVFSGLLEVMFFFKILPFNVLIAQLCPPGCEGSLMALVASAIALALIVSGYFGVALASYVGVTGDDFSGFPRALLIQAVCTLLPIYWSSCVPDDKKSTARKKNL</sequence>
<feature type="transmembrane region" description="Helical" evidence="7">
    <location>
        <begin position="435"/>
        <end position="463"/>
    </location>
</feature>
<evidence type="ECO:0000256" key="2">
    <source>
        <dbReference type="ARBA" id="ARBA00007015"/>
    </source>
</evidence>
<dbReference type="InterPro" id="IPR036259">
    <property type="entry name" value="MFS_trans_sf"/>
</dbReference>
<feature type="transmembrane region" description="Helical" evidence="7">
    <location>
        <begin position="367"/>
        <end position="386"/>
    </location>
</feature>
<feature type="transmembrane region" description="Helical" evidence="7">
    <location>
        <begin position="223"/>
        <end position="244"/>
    </location>
</feature>
<dbReference type="InterPro" id="IPR004324">
    <property type="entry name" value="FBT"/>
</dbReference>
<evidence type="ECO:0000256" key="6">
    <source>
        <dbReference type="ARBA" id="ARBA00023136"/>
    </source>
</evidence>
<evidence type="ECO:0000256" key="1">
    <source>
        <dbReference type="ARBA" id="ARBA00004141"/>
    </source>
</evidence>
<dbReference type="Pfam" id="PF03092">
    <property type="entry name" value="BT1"/>
    <property type="match status" value="1"/>
</dbReference>
<name>A0ABQ9MLE9_HEVBR</name>
<dbReference type="PANTHER" id="PTHR31585">
    <property type="entry name" value="FOLATE-BIOPTERIN TRANSPORTER 1, CHLOROPLASTIC"/>
    <property type="match status" value="1"/>
</dbReference>
<feature type="transmembrane region" description="Helical" evidence="7">
    <location>
        <begin position="301"/>
        <end position="324"/>
    </location>
</feature>
<evidence type="ECO:0000256" key="3">
    <source>
        <dbReference type="ARBA" id="ARBA00022448"/>
    </source>
</evidence>
<evidence type="ECO:0000313" key="9">
    <source>
        <dbReference type="Proteomes" id="UP001174677"/>
    </source>
</evidence>
<protein>
    <recommendedName>
        <fullName evidence="10">Folate-biopterin transporter 7</fullName>
    </recommendedName>
</protein>
<evidence type="ECO:0000313" key="8">
    <source>
        <dbReference type="EMBL" id="KAJ9179800.1"/>
    </source>
</evidence>
<keyword evidence="5 7" id="KW-1133">Transmembrane helix</keyword>
<feature type="transmembrane region" description="Helical" evidence="7">
    <location>
        <begin position="250"/>
        <end position="269"/>
    </location>
</feature>
<evidence type="ECO:0008006" key="10">
    <source>
        <dbReference type="Google" id="ProtNLM"/>
    </source>
</evidence>
<proteinExistence type="inferred from homology"/>
<keyword evidence="6 7" id="KW-0472">Membrane</keyword>
<comment type="caution">
    <text evidence="8">The sequence shown here is derived from an EMBL/GenBank/DDBJ whole genome shotgun (WGS) entry which is preliminary data.</text>
</comment>
<dbReference type="InterPro" id="IPR039309">
    <property type="entry name" value="BT1"/>
</dbReference>
<organism evidence="8 9">
    <name type="scientific">Hevea brasiliensis</name>
    <name type="common">Para rubber tree</name>
    <name type="synonym">Siphonia brasiliensis</name>
    <dbReference type="NCBI Taxonomy" id="3981"/>
    <lineage>
        <taxon>Eukaryota</taxon>
        <taxon>Viridiplantae</taxon>
        <taxon>Streptophyta</taxon>
        <taxon>Embryophyta</taxon>
        <taxon>Tracheophyta</taxon>
        <taxon>Spermatophyta</taxon>
        <taxon>Magnoliopsida</taxon>
        <taxon>eudicotyledons</taxon>
        <taxon>Gunneridae</taxon>
        <taxon>Pentapetalae</taxon>
        <taxon>rosids</taxon>
        <taxon>fabids</taxon>
        <taxon>Malpighiales</taxon>
        <taxon>Euphorbiaceae</taxon>
        <taxon>Crotonoideae</taxon>
        <taxon>Micrandreae</taxon>
        <taxon>Hevea</taxon>
    </lineage>
</organism>
<evidence type="ECO:0000256" key="5">
    <source>
        <dbReference type="ARBA" id="ARBA00022989"/>
    </source>
</evidence>
<comment type="subcellular location">
    <subcellularLocation>
        <location evidence="1">Membrane</location>
        <topology evidence="1">Multi-pass membrane protein</topology>
    </subcellularLocation>
</comment>
<dbReference type="EMBL" id="JARPOI010000005">
    <property type="protein sequence ID" value="KAJ9179800.1"/>
    <property type="molecule type" value="Genomic_DNA"/>
</dbReference>
<keyword evidence="9" id="KW-1185">Reference proteome</keyword>
<evidence type="ECO:0000256" key="7">
    <source>
        <dbReference type="SAM" id="Phobius"/>
    </source>
</evidence>
<comment type="similarity">
    <text evidence="2">Belongs to the major facilitator superfamily. Folate-biopterin transporter (TC 2.A.71) family.</text>
</comment>
<feature type="transmembrane region" description="Helical" evidence="7">
    <location>
        <begin position="398"/>
        <end position="423"/>
    </location>
</feature>
<reference evidence="8" key="1">
    <citation type="journal article" date="2023" name="Plant Biotechnol. J.">
        <title>Chromosome-level wild Hevea brasiliensis genome provides new tools for genomic-assisted breeding and valuable loci to elevate rubber yield.</title>
        <authorList>
            <person name="Cheng H."/>
            <person name="Song X."/>
            <person name="Hu Y."/>
            <person name="Wu T."/>
            <person name="Yang Q."/>
            <person name="An Z."/>
            <person name="Feng S."/>
            <person name="Deng Z."/>
            <person name="Wu W."/>
            <person name="Zeng X."/>
            <person name="Tu M."/>
            <person name="Wang X."/>
            <person name="Huang H."/>
        </authorList>
    </citation>
    <scope>NUCLEOTIDE SEQUENCE</scope>
    <source>
        <strain evidence="8">MT/VB/25A 57/8</strain>
    </source>
</reference>
<evidence type="ECO:0000256" key="4">
    <source>
        <dbReference type="ARBA" id="ARBA00022692"/>
    </source>
</evidence>
<dbReference type="Proteomes" id="UP001174677">
    <property type="component" value="Chromosome 5"/>
</dbReference>
<dbReference type="SUPFAM" id="SSF103473">
    <property type="entry name" value="MFS general substrate transporter"/>
    <property type="match status" value="1"/>
</dbReference>
<gene>
    <name evidence="8" type="ORF">P3X46_008121</name>
</gene>
<accession>A0ABQ9MLE9</accession>
<dbReference type="PANTHER" id="PTHR31585:SF2">
    <property type="entry name" value="FOLATE-BIOPTERIN TRANSPORTER 7-RELATED"/>
    <property type="match status" value="1"/>
</dbReference>
<keyword evidence="3" id="KW-0813">Transport</keyword>
<feature type="transmembrane region" description="Helical" evidence="7">
    <location>
        <begin position="475"/>
        <end position="493"/>
    </location>
</feature>
<dbReference type="Gene3D" id="1.20.1250.20">
    <property type="entry name" value="MFS general substrate transporter like domains"/>
    <property type="match status" value="1"/>
</dbReference>
<keyword evidence="4 7" id="KW-0812">Transmembrane</keyword>
<dbReference type="NCBIfam" id="TIGR00788">
    <property type="entry name" value="fbt"/>
    <property type="match status" value="1"/>
</dbReference>